<sequence length="208" mass="23135">MPLAYPAHPGMNPPGGHFVNHNIPDPTPAPQPIYANTAAPSSGHPDIETITLDPHLYPTVNKCVIEALLKHHNVPGWQSDGAHYHESVVAPKFIRRMVELGHFVRVLRAVGLEPWGLVHNEAPAPEHPGVIIFRTHDHPGVREAFPGLPPVIRLSLSCFLFYFDYLGIEYNRVLNANNWALLISQVDFATVFATPPYVEYGQLPPEFI</sequence>
<name>A0A165WD80_9AGAM</name>
<dbReference type="EMBL" id="KV429005">
    <property type="protein sequence ID" value="KZT31007.1"/>
    <property type="molecule type" value="Genomic_DNA"/>
</dbReference>
<keyword evidence="2" id="KW-1185">Reference proteome</keyword>
<evidence type="ECO:0000313" key="2">
    <source>
        <dbReference type="Proteomes" id="UP000076798"/>
    </source>
</evidence>
<dbReference type="AlphaFoldDB" id="A0A165WD80"/>
<dbReference type="Proteomes" id="UP000076798">
    <property type="component" value="Unassembled WGS sequence"/>
</dbReference>
<proteinExistence type="predicted"/>
<accession>A0A165WD80</accession>
<reference evidence="1 2" key="1">
    <citation type="journal article" date="2016" name="Mol. Biol. Evol.">
        <title>Comparative Genomics of Early-Diverging Mushroom-Forming Fungi Provides Insights into the Origins of Lignocellulose Decay Capabilities.</title>
        <authorList>
            <person name="Nagy L.G."/>
            <person name="Riley R."/>
            <person name="Tritt A."/>
            <person name="Adam C."/>
            <person name="Daum C."/>
            <person name="Floudas D."/>
            <person name="Sun H."/>
            <person name="Yadav J.S."/>
            <person name="Pangilinan J."/>
            <person name="Larsson K.H."/>
            <person name="Matsuura K."/>
            <person name="Barry K."/>
            <person name="Labutti K."/>
            <person name="Kuo R."/>
            <person name="Ohm R.A."/>
            <person name="Bhattacharya S.S."/>
            <person name="Shirouzu T."/>
            <person name="Yoshinaga Y."/>
            <person name="Martin F.M."/>
            <person name="Grigoriev I.V."/>
            <person name="Hibbett D.S."/>
        </authorList>
    </citation>
    <scope>NUCLEOTIDE SEQUENCE [LARGE SCALE GENOMIC DNA]</scope>
    <source>
        <strain evidence="1 2">HHB10207 ss-3</strain>
    </source>
</reference>
<gene>
    <name evidence="1" type="ORF">SISSUDRAFT_1068243</name>
</gene>
<organism evidence="1 2">
    <name type="scientific">Sistotremastrum suecicum HHB10207 ss-3</name>
    <dbReference type="NCBI Taxonomy" id="1314776"/>
    <lineage>
        <taxon>Eukaryota</taxon>
        <taxon>Fungi</taxon>
        <taxon>Dikarya</taxon>
        <taxon>Basidiomycota</taxon>
        <taxon>Agaricomycotina</taxon>
        <taxon>Agaricomycetes</taxon>
        <taxon>Sistotremastrales</taxon>
        <taxon>Sistotremastraceae</taxon>
        <taxon>Sistotremastrum</taxon>
    </lineage>
</organism>
<evidence type="ECO:0000313" key="1">
    <source>
        <dbReference type="EMBL" id="KZT31007.1"/>
    </source>
</evidence>
<protein>
    <submittedName>
        <fullName evidence="1">Uncharacterized protein</fullName>
    </submittedName>
</protein>